<name>A0AAV7LDD4_PLEWA</name>
<protein>
    <submittedName>
        <fullName evidence="3">Uncharacterized protein</fullName>
    </submittedName>
</protein>
<organism evidence="3 4">
    <name type="scientific">Pleurodeles waltl</name>
    <name type="common">Iberian ribbed newt</name>
    <dbReference type="NCBI Taxonomy" id="8319"/>
    <lineage>
        <taxon>Eukaryota</taxon>
        <taxon>Metazoa</taxon>
        <taxon>Chordata</taxon>
        <taxon>Craniata</taxon>
        <taxon>Vertebrata</taxon>
        <taxon>Euteleostomi</taxon>
        <taxon>Amphibia</taxon>
        <taxon>Batrachia</taxon>
        <taxon>Caudata</taxon>
        <taxon>Salamandroidea</taxon>
        <taxon>Salamandridae</taxon>
        <taxon>Pleurodelinae</taxon>
        <taxon>Pleurodeles</taxon>
    </lineage>
</organism>
<keyword evidence="2" id="KW-0472">Membrane</keyword>
<dbReference type="EMBL" id="JANPWB010000015">
    <property type="protein sequence ID" value="KAJ1088354.1"/>
    <property type="molecule type" value="Genomic_DNA"/>
</dbReference>
<keyword evidence="2" id="KW-1133">Transmembrane helix</keyword>
<dbReference type="Proteomes" id="UP001066276">
    <property type="component" value="Chromosome 11"/>
</dbReference>
<feature type="region of interest" description="Disordered" evidence="1">
    <location>
        <begin position="1"/>
        <end position="27"/>
    </location>
</feature>
<gene>
    <name evidence="3" type="ORF">NDU88_001511</name>
</gene>
<feature type="transmembrane region" description="Helical" evidence="2">
    <location>
        <begin position="64"/>
        <end position="89"/>
    </location>
</feature>
<keyword evidence="4" id="KW-1185">Reference proteome</keyword>
<evidence type="ECO:0000256" key="1">
    <source>
        <dbReference type="SAM" id="MobiDB-lite"/>
    </source>
</evidence>
<proteinExistence type="predicted"/>
<evidence type="ECO:0000313" key="3">
    <source>
        <dbReference type="EMBL" id="KAJ1088354.1"/>
    </source>
</evidence>
<evidence type="ECO:0000313" key="4">
    <source>
        <dbReference type="Proteomes" id="UP001066276"/>
    </source>
</evidence>
<accession>A0AAV7LDD4</accession>
<dbReference type="AlphaFoldDB" id="A0AAV7LDD4"/>
<reference evidence="3" key="1">
    <citation type="journal article" date="2022" name="bioRxiv">
        <title>Sequencing and chromosome-scale assembly of the giantPleurodeles waltlgenome.</title>
        <authorList>
            <person name="Brown T."/>
            <person name="Elewa A."/>
            <person name="Iarovenko S."/>
            <person name="Subramanian E."/>
            <person name="Araus A.J."/>
            <person name="Petzold A."/>
            <person name="Susuki M."/>
            <person name="Suzuki K.-i.T."/>
            <person name="Hayashi T."/>
            <person name="Toyoda A."/>
            <person name="Oliveira C."/>
            <person name="Osipova E."/>
            <person name="Leigh N.D."/>
            <person name="Simon A."/>
            <person name="Yun M.H."/>
        </authorList>
    </citation>
    <scope>NUCLEOTIDE SEQUENCE</scope>
    <source>
        <strain evidence="3">20211129_DDA</strain>
        <tissue evidence="3">Liver</tissue>
    </source>
</reference>
<comment type="caution">
    <text evidence="3">The sequence shown here is derived from an EMBL/GenBank/DDBJ whole genome shotgun (WGS) entry which is preliminary data.</text>
</comment>
<evidence type="ECO:0000256" key="2">
    <source>
        <dbReference type="SAM" id="Phobius"/>
    </source>
</evidence>
<sequence>MQRSQSWAAQKDYSDLQPKQLTAGLPPSSYARRHLPFKHLHSPAAWDTCTMRPAALSSPRLPRWFFTPVSVAPTAPVVLCGALLCLAWFLPCPEASSWLLRRLLRRLPRWFPAAPVVLCGALLRLA</sequence>
<keyword evidence="2" id="KW-0812">Transmembrane</keyword>